<evidence type="ECO:0000259" key="7">
    <source>
        <dbReference type="PROSITE" id="PS50103"/>
    </source>
</evidence>
<dbReference type="Gene3D" id="3.40.220.10">
    <property type="entry name" value="Leucine Aminopeptidase, subunit E, domain 1"/>
    <property type="match status" value="1"/>
</dbReference>
<evidence type="ECO:0000313" key="9">
    <source>
        <dbReference type="EMBL" id="CAF1092543.1"/>
    </source>
</evidence>
<feature type="domain" description="C3H1-type" evidence="7">
    <location>
        <begin position="1000"/>
        <end position="1029"/>
    </location>
</feature>
<dbReference type="Gene3D" id="2.30.30.380">
    <property type="entry name" value="Zn-finger domain of Sec23/24"/>
    <property type="match status" value="1"/>
</dbReference>
<dbReference type="PROSITE" id="PS50199">
    <property type="entry name" value="ZF_RANBP2_2"/>
    <property type="match status" value="1"/>
</dbReference>
<dbReference type="OrthoDB" id="9985428at2759"/>
<dbReference type="PANTHER" id="PTHR35596">
    <property type="entry name" value="DUF2263 DOMAIN-CONTAINING PROTEIN"/>
    <property type="match status" value="1"/>
</dbReference>
<reference evidence="10" key="1">
    <citation type="submission" date="2021-02" db="EMBL/GenBank/DDBJ databases">
        <authorList>
            <person name="Nowell W R."/>
        </authorList>
    </citation>
    <scope>NUCLEOTIDE SEQUENCE</scope>
</reference>
<sequence>MNLASADTDSSRDVKNEWLCQQCSMKNEQLATRCAHCSALKALPVNAGVSKRSIISSVEDKDSVVVSSTRDQEEEPYEHSAQTPRVYPDLDPMKAAERDTNGFEHNATAEKKRPSQSEESQVEPMDTNNGVSADCPSSPKEDSSISVSTQSASNDECISKVYVTDLPLDIDNNHELEQKLRQRLTVVLRIEPLEVKCYSNFGIACCRVKDNAEKEHLTRVVGKIAWDADDSVMISFRETIEFISYIVFKRTEENNSFGSVTVNEIVRAWIDSYNAEAPIDCTQCDGQYPNIYLIKTKALDELIRVTLSPNLVVRDQSAQIYPCAFCDFLEDLPAMTTENQLRDLICNVIQLTIVSPSALCIELNKKMSNVCIITTNEARKWAKYNSIYIDYQYVRKRKSLSHRLLLSPICDKEDADIIVRDKIFAGKAKILYHLGRDLILKIHDKNLYDDCLNRATLKIGKDINVTIKNYPGRPHPNATEIDSYTWYDKKMLECEPNIMPFLTQPDHKIFRLTWNAQVWLDQFNRLKTSQRQDLQIYDDDNVDDDKPDHTLANEIRHRLRITVMLNTLAVIRNRSYTIDGKEFPLNLNDRQKTIVYNHKSILTLSGLLPNNRAPYEKTEVKVINEDCLIVYESYAAQGRKALLLNMANAFSPGGGYRKGDGAQEENLFRRSDYFRSLDADLDQFIQPSARFYCSSTGRCELLADPSTMYRMDEYGAIYTSGITAFRQPETEGYEFMRQPLTNVCSLAMAAYRKPLLEGNMLSEKFAVGTRKKIENIFAIAHHHEHDTLILSALGCGAFQNPPSHVAKIFRSVIEQYAGFFRLIVFAVIDDHNTGQKLNVNGNFLPFESEFQQSTFEAIRPINKSNTMFGPYRFSSDGSSVENVAIFDLTPCKYGAKCRELFEPAHTCQYSHPPLCTEMSLTDKCTMKDDLVHMASFIHRPRCPQGGLCKAVDDKIHSREFEHPPYCSTGSDCQDTSDKHEKEFRHLPSCKNAHKCKEYFQKVREHCNAYRHCRPSCPYGRSCFYFHDKLHMVDWQHPFPTPCPWTPHHCALYQEFQNTSYTDKISNRIQHHCSTFAHVCVYGRNCGHQNASHWETTIHIPRRGCPDGKKCVELRNEDHLNSFSHSNLQDIRYSCKNGPGCGEQSNVEHRFQYCHTPINECLSVIPYYDLNSRINFLLNHRNTIDRIEGFVSRNGWTPFTLDLKSRDIIDWLRTVRPVYRCGLEVLTSILLHEHVMSRATMENFKKADFLAFYIAQNRQIMSDPGLVTETQRPHVQKYIAAVINAYYRKFEFSKANFDYSNNELDPAEPEQILLSQGISRGNIKLIFDLTIQIIQATIRLHTELLRTNPPFDVKPEISKHVLGVLGSHVNYNCDDIVIVFKREVLHHVDANFSTQPFVSYQTGAYYQCQPWLSDESSDVSNKMKLFNETKLHAAIPGYEQAAAMELIGLTSYSTHGRRMDIDLNTILGQWLLVQPQNSIETRLPQRIPLDYIDEIFMTQSMFESFENDIREKLKTVLGGRLRVVSMKENDKYRQSIITTLLQQHWKKNDLQSVAQGLTMTIPSTNFLDNLLTPIRISDLYEYDSKHRSKSSKDKTYYIYWQISNGDMMLTLSKKQDNPNDCNSKTTSLLIYIAEKPNTNTAQYQENPSYLNLGQPYQHQAFIDEKRYVARSKSFYCGCNLNDFITFCLEVQPSNNTVNLSHAGPNSIYNHEVISARFQTSTLNVADLELLYVSTGNRAVTIQNLFVTLEKQEHLHPQVDLKLDKLSSFALATSRDNQAKRDPFVPPASPSPAAEGQEKQSIGFMNQVRNMAGQIKDDMRDMVFGNRKDPTPLKMCKHGINCLTQFSDDGPLHNSKYLHPCRFADRCREYEPHLIHDPHPATVCSTGKDCKLLADAFHRAKFYHSGLPYFLIPCRHQAQCVDKTDRHRIKYSHGEKVLERMEKPSRNEASNARQGNNNHQQLTPCRYGADCRDKSDQSHCRKYSHPSTGVPKNENKSPYASSCYSDH</sequence>
<evidence type="ECO:0000313" key="10">
    <source>
        <dbReference type="EMBL" id="CAF1421732.1"/>
    </source>
</evidence>
<evidence type="ECO:0000256" key="4">
    <source>
        <dbReference type="PROSITE-ProRule" id="PRU00322"/>
    </source>
</evidence>
<evidence type="ECO:0000259" key="8">
    <source>
        <dbReference type="PROSITE" id="PS50199"/>
    </source>
</evidence>
<feature type="region of interest" description="Disordered" evidence="6">
    <location>
        <begin position="1939"/>
        <end position="2005"/>
    </location>
</feature>
<keyword evidence="2 4" id="KW-0863">Zinc-finger</keyword>
<dbReference type="Pfam" id="PF10021">
    <property type="entry name" value="PARG_cat_microb"/>
    <property type="match status" value="1"/>
</dbReference>
<dbReference type="GO" id="GO:0008270">
    <property type="term" value="F:zinc ion binding"/>
    <property type="evidence" value="ECO:0007669"/>
    <property type="project" value="UniProtKB-KW"/>
</dbReference>
<feature type="compositionally biased region" description="Basic and acidic residues" evidence="6">
    <location>
        <begin position="1967"/>
        <end position="1977"/>
    </location>
</feature>
<accession>A0A815MD85</accession>
<feature type="compositionally biased region" description="Polar residues" evidence="6">
    <location>
        <begin position="1945"/>
        <end position="1961"/>
    </location>
</feature>
<dbReference type="InterPro" id="IPR019261">
    <property type="entry name" value="PARG_cat_microbial"/>
</dbReference>
<dbReference type="PANTHER" id="PTHR35596:SF1">
    <property type="entry name" value="MICROBIAL-TYPE PARG CATALYTIC DOMAIN-CONTAINING PROTEIN"/>
    <property type="match status" value="1"/>
</dbReference>
<name>A0A815MD85_ADIRI</name>
<dbReference type="Proteomes" id="UP000663828">
    <property type="component" value="Unassembled WGS sequence"/>
</dbReference>
<keyword evidence="1 5" id="KW-0479">Metal-binding</keyword>
<dbReference type="EMBL" id="CAJNOR010003518">
    <property type="protein sequence ID" value="CAF1421732.1"/>
    <property type="molecule type" value="Genomic_DNA"/>
</dbReference>
<evidence type="ECO:0000313" key="11">
    <source>
        <dbReference type="Proteomes" id="UP000663828"/>
    </source>
</evidence>
<dbReference type="InterPro" id="IPR012664">
    <property type="entry name" value="CHP02452"/>
</dbReference>
<dbReference type="InterPro" id="IPR001876">
    <property type="entry name" value="Znf_RanBP2"/>
</dbReference>
<feature type="domain" description="RanBP2-type" evidence="8">
    <location>
        <begin position="14"/>
        <end position="43"/>
    </location>
</feature>
<protein>
    <submittedName>
        <fullName evidence="10">Uncharacterized protein</fullName>
    </submittedName>
</protein>
<evidence type="ECO:0000256" key="2">
    <source>
        <dbReference type="ARBA" id="ARBA00022771"/>
    </source>
</evidence>
<dbReference type="NCBIfam" id="TIGR02452">
    <property type="entry name" value="TIGR02452 family protein"/>
    <property type="match status" value="1"/>
</dbReference>
<feature type="compositionally biased region" description="Basic and acidic residues" evidence="6">
    <location>
        <begin position="91"/>
        <end position="116"/>
    </location>
</feature>
<dbReference type="SUPFAM" id="SSF52949">
    <property type="entry name" value="Macro domain-like"/>
    <property type="match status" value="1"/>
</dbReference>
<organism evidence="10 11">
    <name type="scientific">Adineta ricciae</name>
    <name type="common">Rotifer</name>
    <dbReference type="NCBI Taxonomy" id="249248"/>
    <lineage>
        <taxon>Eukaryota</taxon>
        <taxon>Metazoa</taxon>
        <taxon>Spiralia</taxon>
        <taxon>Gnathifera</taxon>
        <taxon>Rotifera</taxon>
        <taxon>Eurotatoria</taxon>
        <taxon>Bdelloidea</taxon>
        <taxon>Adinetida</taxon>
        <taxon>Adinetidae</taxon>
        <taxon>Adineta</taxon>
    </lineage>
</organism>
<feature type="region of interest" description="Disordered" evidence="6">
    <location>
        <begin position="59"/>
        <end position="151"/>
    </location>
</feature>
<dbReference type="Proteomes" id="UP000663852">
    <property type="component" value="Unassembled WGS sequence"/>
</dbReference>
<evidence type="ECO:0000256" key="5">
    <source>
        <dbReference type="PROSITE-ProRule" id="PRU00723"/>
    </source>
</evidence>
<keyword evidence="3 5" id="KW-0862">Zinc</keyword>
<dbReference type="PROSITE" id="PS01358">
    <property type="entry name" value="ZF_RANBP2_1"/>
    <property type="match status" value="1"/>
</dbReference>
<evidence type="ECO:0000256" key="6">
    <source>
        <dbReference type="SAM" id="MobiDB-lite"/>
    </source>
</evidence>
<evidence type="ECO:0000256" key="3">
    <source>
        <dbReference type="ARBA" id="ARBA00022833"/>
    </source>
</evidence>
<feature type="zinc finger region" description="C3H1-type" evidence="5">
    <location>
        <begin position="1000"/>
        <end position="1029"/>
    </location>
</feature>
<proteinExistence type="predicted"/>
<keyword evidence="11" id="KW-1185">Reference proteome</keyword>
<comment type="caution">
    <text evidence="10">The sequence shown here is derived from an EMBL/GenBank/DDBJ whole genome shotgun (WGS) entry which is preliminary data.</text>
</comment>
<feature type="compositionally biased region" description="Polar residues" evidence="6">
    <location>
        <begin position="1994"/>
        <end position="2005"/>
    </location>
</feature>
<feature type="region of interest" description="Disordered" evidence="6">
    <location>
        <begin position="1775"/>
        <end position="1797"/>
    </location>
</feature>
<dbReference type="PROSITE" id="PS50103">
    <property type="entry name" value="ZF_C3H1"/>
    <property type="match status" value="1"/>
</dbReference>
<dbReference type="InterPro" id="IPR043472">
    <property type="entry name" value="Macro_dom-like"/>
</dbReference>
<dbReference type="EMBL" id="CAJNOJ010000094">
    <property type="protein sequence ID" value="CAF1092543.1"/>
    <property type="molecule type" value="Genomic_DNA"/>
</dbReference>
<evidence type="ECO:0000256" key="1">
    <source>
        <dbReference type="ARBA" id="ARBA00022723"/>
    </source>
</evidence>
<dbReference type="InterPro" id="IPR000571">
    <property type="entry name" value="Znf_CCCH"/>
</dbReference>
<gene>
    <name evidence="9" type="ORF">EDS130_LOCUS19557</name>
    <name evidence="10" type="ORF">XAT740_LOCUS35264</name>
</gene>